<dbReference type="AlphaFoldDB" id="A0A1X7V9S6"/>
<dbReference type="Gene3D" id="3.10.450.10">
    <property type="match status" value="1"/>
</dbReference>
<accession>A0A1X7V9S6</accession>
<name>A0A1X7V9S6_AMPQE</name>
<proteinExistence type="predicted"/>
<protein>
    <submittedName>
        <fullName evidence="1">Uncharacterized protein</fullName>
    </submittedName>
</protein>
<reference evidence="1" key="1">
    <citation type="submission" date="2017-05" db="UniProtKB">
        <authorList>
            <consortium name="EnsemblMetazoa"/>
        </authorList>
    </citation>
    <scope>IDENTIFICATION</scope>
</reference>
<organism evidence="1">
    <name type="scientific">Amphimedon queenslandica</name>
    <name type="common">Sponge</name>
    <dbReference type="NCBI Taxonomy" id="400682"/>
    <lineage>
        <taxon>Eukaryota</taxon>
        <taxon>Metazoa</taxon>
        <taxon>Porifera</taxon>
        <taxon>Demospongiae</taxon>
        <taxon>Heteroscleromorpha</taxon>
        <taxon>Haplosclerida</taxon>
        <taxon>Niphatidae</taxon>
        <taxon>Amphimedon</taxon>
    </lineage>
</organism>
<dbReference type="InParanoid" id="A0A1X7V9S6"/>
<dbReference type="EnsemblMetazoa" id="Aqu2.1.36738_001">
    <property type="protein sequence ID" value="Aqu2.1.36738_001"/>
    <property type="gene ID" value="Aqu2.1.36738"/>
</dbReference>
<evidence type="ECO:0000313" key="1">
    <source>
        <dbReference type="EnsemblMetazoa" id="Aqu2.1.36738_001"/>
    </source>
</evidence>
<sequence length="119" mass="13146">LKNFLLPGKLAATRESEIMASLKSVPNIPDSVSQDITEPTTATSTEQNIVTKVKSKVEQNTKTKYSTFTAHKYVKKESIYLVRVDAGEGRYVDVKIDYRFGKANFKTATASGIDDPLSL</sequence>